<feature type="signal peptide" evidence="1">
    <location>
        <begin position="1"/>
        <end position="28"/>
    </location>
</feature>
<reference evidence="2 3" key="1">
    <citation type="submission" date="2022-05" db="EMBL/GenBank/DDBJ databases">
        <authorList>
            <person name="Park J.-S."/>
        </authorList>
    </citation>
    <scope>NUCLEOTIDE SEQUENCE [LARGE SCALE GENOMIC DNA]</scope>
    <source>
        <strain evidence="2 3">2012CJ34-2</strain>
    </source>
</reference>
<keyword evidence="1" id="KW-0732">Signal</keyword>
<protein>
    <submittedName>
        <fullName evidence="2">Uncharacterized protein</fullName>
    </submittedName>
</protein>
<keyword evidence="3" id="KW-1185">Reference proteome</keyword>
<gene>
    <name evidence="2" type="ORF">M3P05_17115</name>
</gene>
<organism evidence="2 3">
    <name type="scientific">Parendozoicomonas callyspongiae</name>
    <dbReference type="NCBI Taxonomy" id="2942213"/>
    <lineage>
        <taxon>Bacteria</taxon>
        <taxon>Pseudomonadati</taxon>
        <taxon>Pseudomonadota</taxon>
        <taxon>Gammaproteobacteria</taxon>
        <taxon>Oceanospirillales</taxon>
        <taxon>Endozoicomonadaceae</taxon>
        <taxon>Parendozoicomonas</taxon>
    </lineage>
</organism>
<dbReference type="Proteomes" id="UP001203338">
    <property type="component" value="Unassembled WGS sequence"/>
</dbReference>
<evidence type="ECO:0000313" key="2">
    <source>
        <dbReference type="EMBL" id="MCL6271640.1"/>
    </source>
</evidence>
<dbReference type="RefSeq" id="WP_249701273.1">
    <property type="nucleotide sequence ID" value="NZ_JAMFLX010000029.1"/>
</dbReference>
<evidence type="ECO:0000313" key="3">
    <source>
        <dbReference type="Proteomes" id="UP001203338"/>
    </source>
</evidence>
<feature type="chain" id="PRO_5046231173" evidence="1">
    <location>
        <begin position="29"/>
        <end position="562"/>
    </location>
</feature>
<comment type="caution">
    <text evidence="2">The sequence shown here is derived from an EMBL/GenBank/DDBJ whole genome shotgun (WGS) entry which is preliminary data.</text>
</comment>
<sequence length="562" mass="60021">MSMLQKSRHWLAPLSIMLLGSTVLPASADSTGPVEVTPAGASVRADSSGDIHLRVSRELLTGSPENLREALLDVILNDRNHSAQPVSIDDDGKIHYLVSFGTNQAGSHIHLKPLPSEAKLEDAIANAVTGLSTILTLSVVDGISRWRNLSEDKYLNLNYKKAGEKHGYYRQNADDQYLDASNNVIPDINVTSPHIDWVEGDNFAQGLARNYANQAVLVSSFLHGDAVKDMVAHQVGPNETGRTSWTDILPDLSSTLAMGFSGGGLRYLQDYPKYDGIDHRALGKGRTVLDHVSMYNMSSTTNTMSRSIRKFHEALLNDVTELDDGVVTKIAQVAPILEGALALAALNYSGYAGPDVDDSNSYLQNFLPVSVAITAIYNFRDLTADLATEAAGDRTLGEFAATGALLASTAIPYLLGDKLGSYKDLVLGETAEASGFSLSMAIGMTLNKAIGGDPSSTQTRLVNASSGLAIALVMHTLQKYLPVKDDSGTLMKDYLKPVLGNAATGTVIMNTLDLLSLAKDELIKPYLVAPLLDKMGASKPASAQPALRLRAQVTSKAPLAKG</sequence>
<accession>A0ABT0PJS1</accession>
<evidence type="ECO:0000256" key="1">
    <source>
        <dbReference type="SAM" id="SignalP"/>
    </source>
</evidence>
<dbReference type="EMBL" id="JAMFLX010000029">
    <property type="protein sequence ID" value="MCL6271640.1"/>
    <property type="molecule type" value="Genomic_DNA"/>
</dbReference>
<name>A0ABT0PJS1_9GAMM</name>
<proteinExistence type="predicted"/>